<dbReference type="InterPro" id="IPR036388">
    <property type="entry name" value="WH-like_DNA-bd_sf"/>
</dbReference>
<evidence type="ECO:0000313" key="6">
    <source>
        <dbReference type="EMBL" id="GKH00646.1"/>
    </source>
</evidence>
<accession>A0AA37JFG4</accession>
<keyword evidence="3" id="KW-0238">DNA-binding</keyword>
<evidence type="ECO:0000256" key="3">
    <source>
        <dbReference type="ARBA" id="ARBA00023125"/>
    </source>
</evidence>
<keyword evidence="2" id="KW-0805">Transcription regulation</keyword>
<dbReference type="Pfam" id="PF00126">
    <property type="entry name" value="HTH_1"/>
    <property type="match status" value="1"/>
</dbReference>
<dbReference type="Proteomes" id="UP001055091">
    <property type="component" value="Unassembled WGS sequence"/>
</dbReference>
<dbReference type="PRINTS" id="PR00039">
    <property type="entry name" value="HTHLYSR"/>
</dbReference>
<dbReference type="GO" id="GO:0003677">
    <property type="term" value="F:DNA binding"/>
    <property type="evidence" value="ECO:0007669"/>
    <property type="project" value="UniProtKB-KW"/>
</dbReference>
<sequence>MNTVLLEYAVEVEKTGSITQAAGNLYMDQPNLSKAIKTLEEGLGAPIFRRTPKGVVPTARGRIFLEYARNVLAQLEEMEALYKPAKTGSVEFTLSMPRASYISSAFSRFVKRIDRKEGMNLWLRETNSADTLRDVERGEYQLGIIRYKPSAEAYYAKQAAECGLKTELLLEYDERLLMSQAHPLASARHIESGDLLPYIEITHGDAKASGRRELKAADGTTASTPANRIYIFERGTQMGLLHENPDTYMWVSPMPPSVLTQHGLTEKPCIDGNHRYRDVLVYRNGYKMGKWERLFLEELEQVKAELVKDDCGRQ</sequence>
<comment type="similarity">
    <text evidence="1">Belongs to the LysR transcriptional regulatory family.</text>
</comment>
<evidence type="ECO:0000256" key="2">
    <source>
        <dbReference type="ARBA" id="ARBA00023015"/>
    </source>
</evidence>
<dbReference type="PANTHER" id="PTHR30346:SF0">
    <property type="entry name" value="HCA OPERON TRANSCRIPTIONAL ACTIVATOR HCAR"/>
    <property type="match status" value="1"/>
</dbReference>
<dbReference type="InterPro" id="IPR036390">
    <property type="entry name" value="WH_DNA-bd_sf"/>
</dbReference>
<dbReference type="RefSeq" id="WP_118042003.1">
    <property type="nucleotide sequence ID" value="NZ_BQNJ01000001.1"/>
</dbReference>
<dbReference type="PROSITE" id="PS50931">
    <property type="entry name" value="HTH_LYSR"/>
    <property type="match status" value="1"/>
</dbReference>
<gene>
    <name evidence="6" type="ORF">CE91St55_26270</name>
</gene>
<dbReference type="GO" id="GO:0032993">
    <property type="term" value="C:protein-DNA complex"/>
    <property type="evidence" value="ECO:0007669"/>
    <property type="project" value="TreeGrafter"/>
</dbReference>
<proteinExistence type="inferred from homology"/>
<dbReference type="AlphaFoldDB" id="A0AA37JFG4"/>
<dbReference type="FunFam" id="1.10.10.10:FF:000001">
    <property type="entry name" value="LysR family transcriptional regulator"/>
    <property type="match status" value="1"/>
</dbReference>
<feature type="domain" description="HTH lysR-type" evidence="5">
    <location>
        <begin position="1"/>
        <end position="58"/>
    </location>
</feature>
<dbReference type="EMBL" id="BQNJ01000001">
    <property type="protein sequence ID" value="GKH00646.1"/>
    <property type="molecule type" value="Genomic_DNA"/>
</dbReference>
<dbReference type="GO" id="GO:0003700">
    <property type="term" value="F:DNA-binding transcription factor activity"/>
    <property type="evidence" value="ECO:0007669"/>
    <property type="project" value="InterPro"/>
</dbReference>
<evidence type="ECO:0000259" key="5">
    <source>
        <dbReference type="PROSITE" id="PS50931"/>
    </source>
</evidence>
<evidence type="ECO:0000256" key="1">
    <source>
        <dbReference type="ARBA" id="ARBA00009437"/>
    </source>
</evidence>
<name>A0AA37JFG4_9FIRM</name>
<dbReference type="PANTHER" id="PTHR30346">
    <property type="entry name" value="TRANSCRIPTIONAL DUAL REGULATOR HCAR-RELATED"/>
    <property type="match status" value="1"/>
</dbReference>
<evidence type="ECO:0000313" key="7">
    <source>
        <dbReference type="Proteomes" id="UP001055091"/>
    </source>
</evidence>
<reference evidence="6" key="1">
    <citation type="submission" date="2022-01" db="EMBL/GenBank/DDBJ databases">
        <title>Novel bile acid biosynthetic pathways are enriched in the microbiome of centenarians.</title>
        <authorList>
            <person name="Sato Y."/>
            <person name="Atarashi K."/>
            <person name="Plichta R.D."/>
            <person name="Arai Y."/>
            <person name="Sasajima S."/>
            <person name="Kearney M.S."/>
            <person name="Suda W."/>
            <person name="Takeshita K."/>
            <person name="Sasaki T."/>
            <person name="Okamoto S."/>
            <person name="Skelly N.A."/>
            <person name="Okamura Y."/>
            <person name="Vlamakis H."/>
            <person name="Li Y."/>
            <person name="Tanoue T."/>
            <person name="Takei H."/>
            <person name="Nittono H."/>
            <person name="Narushima S."/>
            <person name="Irie J."/>
            <person name="Itoh H."/>
            <person name="Moriya K."/>
            <person name="Sugiura Y."/>
            <person name="Suematsu M."/>
            <person name="Moritoki N."/>
            <person name="Shibata S."/>
            <person name="Littman R.D."/>
            <person name="Fischbach A.M."/>
            <person name="Uwamino Y."/>
            <person name="Inoue T."/>
            <person name="Honda A."/>
            <person name="Hattori M."/>
            <person name="Murai T."/>
            <person name="Xavier J.R."/>
            <person name="Hirose N."/>
            <person name="Honda K."/>
        </authorList>
    </citation>
    <scope>NUCLEOTIDE SEQUENCE</scope>
    <source>
        <strain evidence="6">CE91-St55</strain>
    </source>
</reference>
<keyword evidence="4" id="KW-0804">Transcription</keyword>
<comment type="caution">
    <text evidence="6">The sequence shown here is derived from an EMBL/GenBank/DDBJ whole genome shotgun (WGS) entry which is preliminary data.</text>
</comment>
<evidence type="ECO:0000256" key="4">
    <source>
        <dbReference type="ARBA" id="ARBA00023163"/>
    </source>
</evidence>
<protein>
    <recommendedName>
        <fullName evidence="5">HTH lysR-type domain-containing protein</fullName>
    </recommendedName>
</protein>
<dbReference type="SUPFAM" id="SSF46785">
    <property type="entry name" value="Winged helix' DNA-binding domain"/>
    <property type="match status" value="1"/>
</dbReference>
<dbReference type="SUPFAM" id="SSF53850">
    <property type="entry name" value="Periplasmic binding protein-like II"/>
    <property type="match status" value="1"/>
</dbReference>
<dbReference type="InterPro" id="IPR000847">
    <property type="entry name" value="LysR_HTH_N"/>
</dbReference>
<organism evidence="6 7">
    <name type="scientific">Hungatella hathewayi</name>
    <dbReference type="NCBI Taxonomy" id="154046"/>
    <lineage>
        <taxon>Bacteria</taxon>
        <taxon>Bacillati</taxon>
        <taxon>Bacillota</taxon>
        <taxon>Clostridia</taxon>
        <taxon>Lachnospirales</taxon>
        <taxon>Lachnospiraceae</taxon>
        <taxon>Hungatella</taxon>
    </lineage>
</organism>
<dbReference type="Gene3D" id="1.10.10.10">
    <property type="entry name" value="Winged helix-like DNA-binding domain superfamily/Winged helix DNA-binding domain"/>
    <property type="match status" value="1"/>
</dbReference>